<dbReference type="InterPro" id="IPR033904">
    <property type="entry name" value="Trans_IPPS_HH"/>
</dbReference>
<dbReference type="PROSITE" id="PS01045">
    <property type="entry name" value="SQUALEN_PHYTOEN_SYN_2"/>
    <property type="match status" value="1"/>
</dbReference>
<evidence type="ECO:0000313" key="12">
    <source>
        <dbReference type="RefSeq" id="XP_002735807.1"/>
    </source>
</evidence>
<dbReference type="Proteomes" id="UP000694865">
    <property type="component" value="Unplaced"/>
</dbReference>
<dbReference type="InterPro" id="IPR019845">
    <property type="entry name" value="Squalene/phytoene_synthase_CS"/>
</dbReference>
<dbReference type="SFLD" id="SFLDG01018">
    <property type="entry name" value="Squalene/Phytoene_Synthase_Lik"/>
    <property type="match status" value="1"/>
</dbReference>
<dbReference type="RefSeq" id="XP_002735807.1">
    <property type="nucleotide sequence ID" value="XM_002735761.2"/>
</dbReference>
<organism evidence="11 12">
    <name type="scientific">Saccoglossus kowalevskii</name>
    <name type="common">Acorn worm</name>
    <dbReference type="NCBI Taxonomy" id="10224"/>
    <lineage>
        <taxon>Eukaryota</taxon>
        <taxon>Metazoa</taxon>
        <taxon>Hemichordata</taxon>
        <taxon>Enteropneusta</taxon>
        <taxon>Harrimaniidae</taxon>
        <taxon>Saccoglossus</taxon>
    </lineage>
</organism>
<dbReference type="SFLD" id="SFLDS00005">
    <property type="entry name" value="Isoprenoid_Synthase_Type_I"/>
    <property type="match status" value="1"/>
</dbReference>
<evidence type="ECO:0000313" key="11">
    <source>
        <dbReference type="Proteomes" id="UP000694865"/>
    </source>
</evidence>
<keyword evidence="5 10" id="KW-0808">Transferase</keyword>
<keyword evidence="11" id="KW-1185">Reference proteome</keyword>
<dbReference type="EC" id="2.5.1.21" evidence="3 10"/>
<dbReference type="PROSITE" id="PS01044">
    <property type="entry name" value="SQUALEN_PHYTOEN_SYN_1"/>
    <property type="match status" value="1"/>
</dbReference>
<dbReference type="InterPro" id="IPR006449">
    <property type="entry name" value="Squal_synth-like"/>
</dbReference>
<dbReference type="Pfam" id="PF00494">
    <property type="entry name" value="SQS_PSY"/>
    <property type="match status" value="1"/>
</dbReference>
<dbReference type="Gene3D" id="1.10.600.10">
    <property type="entry name" value="Farnesyl Diphosphate Synthase"/>
    <property type="match status" value="1"/>
</dbReference>
<comment type="similarity">
    <text evidence="2 10">Belongs to the phytoene/squalene synthase family.</text>
</comment>
<sequence>MDFLRSIVRPGETYALLKFRLGRCQSIIPKLDYNLMTPSAKQCYNYLSQTSRSFAAVIQALEGDLRHAVCIFYLVLRALDTVEDDMTIPLDRKIPMLKAFYKYLNEPEWRFMESQEKDKIVLEDFPTISAEFRSLDPIYQDVIRDICREMGAGMTLYLQKEVLTNADWDEYCHYVAGLVGIGLSRLFSASKLEDKVVGEDTYLSNSMGLFLQKTNIIRDYLEDILEGRKFWPKETWSKYTENLEDLKKSEHFEKSVNCLNDLVTNALKHVPDVLQYMSRIHNQSVFNFCAIPQ</sequence>
<dbReference type="GeneID" id="100368580"/>
<dbReference type="SUPFAM" id="SSF48576">
    <property type="entry name" value="Terpenoid synthases"/>
    <property type="match status" value="1"/>
</dbReference>
<name>A0ABM0GRN0_SACKO</name>
<evidence type="ECO:0000256" key="10">
    <source>
        <dbReference type="RuleBase" id="RU368088"/>
    </source>
</evidence>
<dbReference type="InterPro" id="IPR002060">
    <property type="entry name" value="Squ/phyt_synthse"/>
</dbReference>
<evidence type="ECO:0000256" key="7">
    <source>
        <dbReference type="ARBA" id="ARBA00047468"/>
    </source>
</evidence>
<feature type="non-terminal residue" evidence="12">
    <location>
        <position position="293"/>
    </location>
</feature>
<evidence type="ECO:0000256" key="9">
    <source>
        <dbReference type="ARBA" id="ARBA00048315"/>
    </source>
</evidence>
<comment type="catalytic activity">
    <reaction evidence="10">
        <text>2 (2E,6E)-farnesyl diphosphate + NADPH + H(+) = squalene + 2 diphosphate + NADP(+)</text>
        <dbReference type="Rhea" id="RHEA:32295"/>
        <dbReference type="ChEBI" id="CHEBI:15378"/>
        <dbReference type="ChEBI" id="CHEBI:15440"/>
        <dbReference type="ChEBI" id="CHEBI:33019"/>
        <dbReference type="ChEBI" id="CHEBI:57783"/>
        <dbReference type="ChEBI" id="CHEBI:58349"/>
        <dbReference type="ChEBI" id="CHEBI:175763"/>
        <dbReference type="EC" id="2.5.1.21"/>
    </reaction>
</comment>
<dbReference type="PANTHER" id="PTHR11626:SF2">
    <property type="entry name" value="SQUALENE SYNTHASE"/>
    <property type="match status" value="1"/>
</dbReference>
<gene>
    <name evidence="12" type="primary">LOC100368580</name>
</gene>
<accession>A0ABM0GRN0</accession>
<dbReference type="NCBIfam" id="TIGR01559">
    <property type="entry name" value="squal_synth"/>
    <property type="match status" value="1"/>
</dbReference>
<evidence type="ECO:0000256" key="5">
    <source>
        <dbReference type="ARBA" id="ARBA00022679"/>
    </source>
</evidence>
<comment type="function">
    <text evidence="6">Catalyzes the condensation of 2 farnesyl pyrophosphate (FPP) moieties to form squalene. Proceeds in two distinct steps. In the first half-reaction, two molecules of FPP react to form the stable presqualene diphosphate intermediate (PSQPP), with concomitant release of a proton and a molecule of inorganic diphosphate. In the second half-reaction, PSQPP undergoes heterolysis, isomerization, and reduction with NADPH or NADH to form squalene. It is the first committed enzyme of the sterol biosynthesis pathway.</text>
</comment>
<evidence type="ECO:0000256" key="6">
    <source>
        <dbReference type="ARBA" id="ARBA00045166"/>
    </source>
</evidence>
<dbReference type="PANTHER" id="PTHR11626">
    <property type="entry name" value="FARNESYL-DIPHOSPHATE FARNESYLTRANSFERASE"/>
    <property type="match status" value="1"/>
</dbReference>
<evidence type="ECO:0000256" key="3">
    <source>
        <dbReference type="ARBA" id="ARBA00012373"/>
    </source>
</evidence>
<comment type="catalytic activity">
    <reaction evidence="9 10">
        <text>2 (2E,6E)-farnesyl diphosphate = presqualene diphosphate + diphosphate</text>
        <dbReference type="Rhea" id="RHEA:22672"/>
        <dbReference type="ChEBI" id="CHEBI:33019"/>
        <dbReference type="ChEBI" id="CHEBI:57310"/>
        <dbReference type="ChEBI" id="CHEBI:175763"/>
    </reaction>
    <physiologicalReaction direction="left-to-right" evidence="9 10">
        <dbReference type="Rhea" id="RHEA:22673"/>
    </physiologicalReaction>
</comment>
<dbReference type="InterPro" id="IPR008949">
    <property type="entry name" value="Isoprenoid_synthase_dom_sf"/>
</dbReference>
<reference evidence="12" key="1">
    <citation type="submission" date="2025-08" db="UniProtKB">
        <authorList>
            <consortium name="RefSeq"/>
        </authorList>
    </citation>
    <scope>IDENTIFICATION</scope>
    <source>
        <tissue evidence="12">Testes</tissue>
    </source>
</reference>
<comment type="catalytic activity">
    <reaction evidence="7 10">
        <text>presqualene diphosphate + NADPH + H(+) = squalene + diphosphate + NADP(+)</text>
        <dbReference type="Rhea" id="RHEA:22232"/>
        <dbReference type="ChEBI" id="CHEBI:15378"/>
        <dbReference type="ChEBI" id="CHEBI:15440"/>
        <dbReference type="ChEBI" id="CHEBI:33019"/>
        <dbReference type="ChEBI" id="CHEBI:57310"/>
        <dbReference type="ChEBI" id="CHEBI:57783"/>
        <dbReference type="ChEBI" id="CHEBI:58349"/>
    </reaction>
    <physiologicalReaction direction="left-to-right" evidence="7 10">
        <dbReference type="Rhea" id="RHEA:22233"/>
    </physiologicalReaction>
</comment>
<proteinExistence type="inferred from homology"/>
<evidence type="ECO:0000256" key="1">
    <source>
        <dbReference type="ARBA" id="ARBA00001946"/>
    </source>
</evidence>
<protein>
    <recommendedName>
        <fullName evidence="4 10">Squalene synthase</fullName>
        <shortName evidence="10">SQS</shortName>
        <shortName evidence="10">SS</shortName>
        <ecNumber evidence="3 10">2.5.1.21</ecNumber>
    </recommendedName>
</protein>
<comment type="catalytic activity">
    <reaction evidence="10">
        <text>2 (2E,6E)-farnesyl diphosphate + NADH + H(+) = squalene + 2 diphosphate + NAD(+)</text>
        <dbReference type="Rhea" id="RHEA:32299"/>
        <dbReference type="ChEBI" id="CHEBI:15378"/>
        <dbReference type="ChEBI" id="CHEBI:15440"/>
        <dbReference type="ChEBI" id="CHEBI:33019"/>
        <dbReference type="ChEBI" id="CHEBI:57540"/>
        <dbReference type="ChEBI" id="CHEBI:57945"/>
        <dbReference type="ChEBI" id="CHEBI:175763"/>
        <dbReference type="EC" id="2.5.1.21"/>
    </reaction>
</comment>
<comment type="catalytic activity">
    <reaction evidence="8 10">
        <text>presqualene diphosphate + NADH + H(+) = squalene + diphosphate + NAD(+)</text>
        <dbReference type="Rhea" id="RHEA:22228"/>
        <dbReference type="ChEBI" id="CHEBI:15378"/>
        <dbReference type="ChEBI" id="CHEBI:15440"/>
        <dbReference type="ChEBI" id="CHEBI:33019"/>
        <dbReference type="ChEBI" id="CHEBI:57310"/>
        <dbReference type="ChEBI" id="CHEBI:57540"/>
        <dbReference type="ChEBI" id="CHEBI:57945"/>
    </reaction>
    <physiologicalReaction direction="left-to-right" evidence="8 10">
        <dbReference type="Rhea" id="RHEA:22229"/>
    </physiologicalReaction>
</comment>
<comment type="cofactor">
    <cofactor evidence="1 10">
        <name>Mg(2+)</name>
        <dbReference type="ChEBI" id="CHEBI:18420"/>
    </cofactor>
</comment>
<dbReference type="CDD" id="cd00683">
    <property type="entry name" value="Trans_IPPS_HH"/>
    <property type="match status" value="1"/>
</dbReference>
<dbReference type="InterPro" id="IPR044844">
    <property type="entry name" value="Trans_IPPS_euk-type"/>
</dbReference>
<evidence type="ECO:0000256" key="8">
    <source>
        <dbReference type="ARBA" id="ARBA00047541"/>
    </source>
</evidence>
<comment type="pathway">
    <text evidence="10">Terpene metabolism; lanosterol biosynthesis; lanosterol from farnesyl diphosphate: step 1/3.</text>
</comment>
<evidence type="ECO:0000256" key="4">
    <source>
        <dbReference type="ARBA" id="ARBA00015135"/>
    </source>
</evidence>
<evidence type="ECO:0000256" key="2">
    <source>
        <dbReference type="ARBA" id="ARBA00006251"/>
    </source>
</evidence>